<evidence type="ECO:0000313" key="9">
    <source>
        <dbReference type="Proteomes" id="UP001217485"/>
    </source>
</evidence>
<sequence length="319" mass="35209">MSATQNHSNNVLEIVPVAGRIGAEVRGVRLSADLDATTVSEIRKAWLRHKVIFFRGQHHLDDASQEALTTLFGAKPVAHPTVPVVNGTDYIHELDSREGGRANSWHTDVTFVDAYPRASILRALVIPAYGGDTVWANTVTAYQDLPPALRALADTLWAVHSNEYDYQGRKPNSSSDDLRRFQEVFTSTVYETEHPVVRVHPETGERSLVLGHFVKRLVGVSSHDSAHLFQVLQEHVTRLENTVRWRWAAGDVAVWDNRATQHYAINDYGDQVRVVRRVTVDGDAPVSIDGKRSVTRKKAQRAAAARSESAGVAVAAASA</sequence>
<keyword evidence="5" id="KW-0560">Oxidoreductase</keyword>
<dbReference type="InterPro" id="IPR003819">
    <property type="entry name" value="TauD/TfdA-like"/>
</dbReference>
<comment type="caution">
    <text evidence="8">The sequence shown here is derived from an EMBL/GenBank/DDBJ whole genome shotgun (WGS) entry which is preliminary data.</text>
</comment>
<comment type="cofactor">
    <cofactor evidence="1">
        <name>Fe(2+)</name>
        <dbReference type="ChEBI" id="CHEBI:29033"/>
    </cofactor>
</comment>
<keyword evidence="3" id="KW-0479">Metal-binding</keyword>
<evidence type="ECO:0000256" key="4">
    <source>
        <dbReference type="ARBA" id="ARBA00022964"/>
    </source>
</evidence>
<reference evidence="8 9" key="1">
    <citation type="submission" date="2023-01" db="EMBL/GenBank/DDBJ databases">
        <title>Minimal conservation of predation-associated metabolite biosynthetic gene clusters underscores biosynthetic potential of Myxococcota including descriptions for ten novel species: Archangium lansinium sp. nov., Myxococcus landrumus sp. nov., Nannocystis bai.</title>
        <authorList>
            <person name="Ahearne A."/>
            <person name="Stevens C."/>
            <person name="Dowd S."/>
        </authorList>
    </citation>
    <scope>NUCLEOTIDE SEQUENCE [LARGE SCALE GENOMIC DNA]</scope>
    <source>
        <strain evidence="8 9">WIWO2</strain>
    </source>
</reference>
<evidence type="ECO:0000256" key="1">
    <source>
        <dbReference type="ARBA" id="ARBA00001954"/>
    </source>
</evidence>
<dbReference type="PANTHER" id="PTHR30468">
    <property type="entry name" value="ALPHA-KETOGLUTARATE-DEPENDENT SULFONATE DIOXYGENASE"/>
    <property type="match status" value="1"/>
</dbReference>
<evidence type="ECO:0000256" key="6">
    <source>
        <dbReference type="ARBA" id="ARBA00023004"/>
    </source>
</evidence>
<comment type="similarity">
    <text evidence="2">Belongs to the TfdA dioxygenase family.</text>
</comment>
<protein>
    <submittedName>
        <fullName evidence="8">TauD/TfdA family dioxygenase</fullName>
    </submittedName>
</protein>
<evidence type="ECO:0000256" key="2">
    <source>
        <dbReference type="ARBA" id="ARBA00005896"/>
    </source>
</evidence>
<proteinExistence type="inferred from homology"/>
<evidence type="ECO:0000259" key="7">
    <source>
        <dbReference type="Pfam" id="PF02668"/>
    </source>
</evidence>
<gene>
    <name evidence="8" type="ORF">POL72_26015</name>
</gene>
<dbReference type="EMBL" id="JAQNDK010000003">
    <property type="protein sequence ID" value="MDC0681223.1"/>
    <property type="molecule type" value="Genomic_DNA"/>
</dbReference>
<dbReference type="SUPFAM" id="SSF51197">
    <property type="entry name" value="Clavaminate synthase-like"/>
    <property type="match status" value="1"/>
</dbReference>
<dbReference type="RefSeq" id="WP_272098265.1">
    <property type="nucleotide sequence ID" value="NZ_JAQNDK010000003.1"/>
</dbReference>
<keyword evidence="9" id="KW-1185">Reference proteome</keyword>
<dbReference type="Gene3D" id="3.60.130.10">
    <property type="entry name" value="Clavaminate synthase-like"/>
    <property type="match status" value="1"/>
</dbReference>
<keyword evidence="6" id="KW-0408">Iron</keyword>
<name>A0ABT5C479_9BACT</name>
<dbReference type="PANTHER" id="PTHR30468:SF5">
    <property type="entry name" value="ALPHA-KETOGLUTARATE-DEPENDENT SULFATE ESTER DIOXYGENASE"/>
    <property type="match status" value="1"/>
</dbReference>
<dbReference type="Proteomes" id="UP001217485">
    <property type="component" value="Unassembled WGS sequence"/>
</dbReference>
<dbReference type="InterPro" id="IPR051323">
    <property type="entry name" value="AtsK-like"/>
</dbReference>
<feature type="domain" description="TauD/TfdA-like" evidence="7">
    <location>
        <begin position="14"/>
        <end position="279"/>
    </location>
</feature>
<dbReference type="GO" id="GO:0051213">
    <property type="term" value="F:dioxygenase activity"/>
    <property type="evidence" value="ECO:0007669"/>
    <property type="project" value="UniProtKB-KW"/>
</dbReference>
<dbReference type="InterPro" id="IPR042098">
    <property type="entry name" value="TauD-like_sf"/>
</dbReference>
<evidence type="ECO:0000256" key="5">
    <source>
        <dbReference type="ARBA" id="ARBA00023002"/>
    </source>
</evidence>
<organism evidence="8 9">
    <name type="scientific">Sorangium atrum</name>
    <dbReference type="NCBI Taxonomy" id="2995308"/>
    <lineage>
        <taxon>Bacteria</taxon>
        <taxon>Pseudomonadati</taxon>
        <taxon>Myxococcota</taxon>
        <taxon>Polyangia</taxon>
        <taxon>Polyangiales</taxon>
        <taxon>Polyangiaceae</taxon>
        <taxon>Sorangium</taxon>
    </lineage>
</organism>
<evidence type="ECO:0000256" key="3">
    <source>
        <dbReference type="ARBA" id="ARBA00022723"/>
    </source>
</evidence>
<keyword evidence="4 8" id="KW-0223">Dioxygenase</keyword>
<accession>A0ABT5C479</accession>
<evidence type="ECO:0000313" key="8">
    <source>
        <dbReference type="EMBL" id="MDC0681223.1"/>
    </source>
</evidence>
<dbReference type="Pfam" id="PF02668">
    <property type="entry name" value="TauD"/>
    <property type="match status" value="1"/>
</dbReference>